<dbReference type="Gene3D" id="1.10.8.10">
    <property type="entry name" value="DNA helicase RuvA subunit, C-terminal domain"/>
    <property type="match status" value="1"/>
</dbReference>
<dbReference type="Pfam" id="PF07499">
    <property type="entry name" value="RuvA_C"/>
    <property type="match status" value="1"/>
</dbReference>
<reference evidence="8" key="2">
    <citation type="submission" date="2022-06" db="EMBL/GenBank/DDBJ databases">
        <title>Xiashengella guii gen. nov. sp. nov., a bacterium isolated form anaerobic digestion tank.</title>
        <authorList>
            <person name="Huang H."/>
        </authorList>
    </citation>
    <scope>NUCLEOTIDE SEQUENCE</scope>
    <source>
        <strain evidence="8">Ai-910</strain>
    </source>
</reference>
<keyword evidence="3 6" id="KW-0238">DNA-binding</keyword>
<name>A0A9J6ZNV6_9BACT</name>
<keyword evidence="2 6" id="KW-0227">DNA damage</keyword>
<dbReference type="SUPFAM" id="SSF47781">
    <property type="entry name" value="RuvA domain 2-like"/>
    <property type="match status" value="1"/>
</dbReference>
<dbReference type="InterPro" id="IPR012340">
    <property type="entry name" value="NA-bd_OB-fold"/>
</dbReference>
<dbReference type="Proteomes" id="UP001056426">
    <property type="component" value="Chromosome"/>
</dbReference>
<dbReference type="Pfam" id="PF14520">
    <property type="entry name" value="HHH_5"/>
    <property type="match status" value="1"/>
</dbReference>
<dbReference type="EMBL" id="CP098400">
    <property type="protein sequence ID" value="URW79594.1"/>
    <property type="molecule type" value="Genomic_DNA"/>
</dbReference>
<dbReference type="GO" id="GO:0009378">
    <property type="term" value="F:four-way junction helicase activity"/>
    <property type="evidence" value="ECO:0007669"/>
    <property type="project" value="InterPro"/>
</dbReference>
<evidence type="ECO:0000256" key="2">
    <source>
        <dbReference type="ARBA" id="ARBA00022763"/>
    </source>
</evidence>
<dbReference type="InterPro" id="IPR036267">
    <property type="entry name" value="RuvA_C_sf"/>
</dbReference>
<dbReference type="SUPFAM" id="SSF46929">
    <property type="entry name" value="DNA helicase RuvA subunit, C-terminal domain"/>
    <property type="match status" value="1"/>
</dbReference>
<gene>
    <name evidence="6 8" type="primary">ruvA</name>
    <name evidence="8" type="ORF">M9189_12105</name>
</gene>
<dbReference type="CDD" id="cd14332">
    <property type="entry name" value="UBA_RuvA_C"/>
    <property type="match status" value="1"/>
</dbReference>
<organism evidence="8 9">
    <name type="scientific">Xiashengella succiniciproducens</name>
    <dbReference type="NCBI Taxonomy" id="2949635"/>
    <lineage>
        <taxon>Bacteria</taxon>
        <taxon>Pseudomonadati</taxon>
        <taxon>Bacteroidota</taxon>
        <taxon>Bacteroidia</taxon>
        <taxon>Marinilabiliales</taxon>
        <taxon>Marinilabiliaceae</taxon>
        <taxon>Xiashengella</taxon>
    </lineage>
</organism>
<dbReference type="Pfam" id="PF01330">
    <property type="entry name" value="RuvA_N"/>
    <property type="match status" value="1"/>
</dbReference>
<dbReference type="GO" id="GO:0005737">
    <property type="term" value="C:cytoplasm"/>
    <property type="evidence" value="ECO:0007669"/>
    <property type="project" value="UniProtKB-SubCell"/>
</dbReference>
<reference evidence="8" key="1">
    <citation type="submission" date="2022-05" db="EMBL/GenBank/DDBJ databases">
        <authorList>
            <person name="Sun X."/>
        </authorList>
    </citation>
    <scope>NUCLEOTIDE SEQUENCE</scope>
    <source>
        <strain evidence="8">Ai-910</strain>
    </source>
</reference>
<keyword evidence="8" id="KW-0378">Hydrolase</keyword>
<dbReference type="HAMAP" id="MF_00031">
    <property type="entry name" value="DNA_HJ_migration_RuvA"/>
    <property type="match status" value="1"/>
</dbReference>
<feature type="region of interest" description="Domain III" evidence="6">
    <location>
        <begin position="145"/>
        <end position="194"/>
    </location>
</feature>
<keyword evidence="5 6" id="KW-0234">DNA repair</keyword>
<proteinExistence type="inferred from homology"/>
<keyword evidence="4 6" id="KW-0233">DNA recombination</keyword>
<dbReference type="InterPro" id="IPR011114">
    <property type="entry name" value="RuvA_C"/>
</dbReference>
<evidence type="ECO:0000256" key="5">
    <source>
        <dbReference type="ARBA" id="ARBA00023204"/>
    </source>
</evidence>
<dbReference type="KEGG" id="alkq:M9189_12105"/>
<keyword evidence="1 6" id="KW-0963">Cytoplasm</keyword>
<evidence type="ECO:0000313" key="9">
    <source>
        <dbReference type="Proteomes" id="UP001056426"/>
    </source>
</evidence>
<comment type="domain">
    <text evidence="6">Has three domains with a flexible linker between the domains II and III and assumes an 'L' shape. Domain III is highly mobile and contacts RuvB.</text>
</comment>
<comment type="subunit">
    <text evidence="6">Homotetramer. Forms an RuvA(8)-RuvB(12)-Holliday junction (HJ) complex. HJ DNA is sandwiched between 2 RuvA tetramers; dsDNA enters through RuvA and exits via RuvB. An RuvB hexamer assembles on each DNA strand where it exits the tetramer. Each RuvB hexamer is contacted by two RuvA subunits (via domain III) on 2 adjacent RuvB subunits; this complex drives branch migration. In the full resolvosome a probable DNA-RuvA(4)-RuvB(12)-RuvC(2) complex forms which resolves the HJ.</text>
</comment>
<protein>
    <recommendedName>
        <fullName evidence="6">Holliday junction branch migration complex subunit RuvA</fullName>
    </recommendedName>
</protein>
<dbReference type="GO" id="GO:0006281">
    <property type="term" value="P:DNA repair"/>
    <property type="evidence" value="ECO:0007669"/>
    <property type="project" value="UniProtKB-UniRule"/>
</dbReference>
<accession>A0A9J6ZNV6</accession>
<feature type="domain" description="Helix-hairpin-helix DNA-binding motif class 1" evidence="7">
    <location>
        <begin position="72"/>
        <end position="91"/>
    </location>
</feature>
<comment type="subcellular location">
    <subcellularLocation>
        <location evidence="6">Cytoplasm</location>
    </subcellularLocation>
</comment>
<evidence type="ECO:0000256" key="3">
    <source>
        <dbReference type="ARBA" id="ARBA00023125"/>
    </source>
</evidence>
<dbReference type="GO" id="GO:0000400">
    <property type="term" value="F:four-way junction DNA binding"/>
    <property type="evidence" value="ECO:0007669"/>
    <property type="project" value="UniProtKB-UniRule"/>
</dbReference>
<evidence type="ECO:0000259" key="7">
    <source>
        <dbReference type="SMART" id="SM00278"/>
    </source>
</evidence>
<dbReference type="SUPFAM" id="SSF50249">
    <property type="entry name" value="Nucleic acid-binding proteins"/>
    <property type="match status" value="1"/>
</dbReference>
<dbReference type="Gene3D" id="1.10.150.20">
    <property type="entry name" value="5' to 3' exonuclease, C-terminal subdomain"/>
    <property type="match status" value="1"/>
</dbReference>
<evidence type="ECO:0000256" key="1">
    <source>
        <dbReference type="ARBA" id="ARBA00022490"/>
    </source>
</evidence>
<comment type="function">
    <text evidence="6">The RuvA-RuvB-RuvC complex processes Holliday junction (HJ) DNA during genetic recombination and DNA repair, while the RuvA-RuvB complex plays an important role in the rescue of blocked DNA replication forks via replication fork reversal (RFR). RuvA specifically binds to HJ cruciform DNA, conferring on it an open structure. The RuvB hexamer acts as an ATP-dependent pump, pulling dsDNA into and through the RuvAB complex. HJ branch migration allows RuvC to scan DNA until it finds its consensus sequence, where it cleaves and resolves the cruciform DNA.</text>
</comment>
<evidence type="ECO:0000313" key="8">
    <source>
        <dbReference type="EMBL" id="URW79594.1"/>
    </source>
</evidence>
<dbReference type="InterPro" id="IPR000085">
    <property type="entry name" value="RuvA"/>
</dbReference>
<comment type="caution">
    <text evidence="6">Lacks conserved residue(s) required for the propagation of feature annotation.</text>
</comment>
<feature type="domain" description="Helix-hairpin-helix DNA-binding motif class 1" evidence="7">
    <location>
        <begin position="107"/>
        <end position="126"/>
    </location>
</feature>
<keyword evidence="9" id="KW-1185">Reference proteome</keyword>
<dbReference type="SMART" id="SM00278">
    <property type="entry name" value="HhH1"/>
    <property type="match status" value="2"/>
</dbReference>
<dbReference type="InterPro" id="IPR013849">
    <property type="entry name" value="DNA_helicase_Holl-junc_RuvA_I"/>
</dbReference>
<comment type="similarity">
    <text evidence="6">Belongs to the RuvA family.</text>
</comment>
<dbReference type="GO" id="GO:0016787">
    <property type="term" value="F:hydrolase activity"/>
    <property type="evidence" value="ECO:0007669"/>
    <property type="project" value="UniProtKB-KW"/>
</dbReference>
<dbReference type="AlphaFoldDB" id="A0A9J6ZNV6"/>
<dbReference type="InterPro" id="IPR003583">
    <property type="entry name" value="Hlx-hairpin-Hlx_DNA-bd_motif"/>
</dbReference>
<dbReference type="GO" id="GO:0009379">
    <property type="term" value="C:Holliday junction helicase complex"/>
    <property type="evidence" value="ECO:0007669"/>
    <property type="project" value="InterPro"/>
</dbReference>
<dbReference type="GO" id="GO:0006310">
    <property type="term" value="P:DNA recombination"/>
    <property type="evidence" value="ECO:0007669"/>
    <property type="project" value="UniProtKB-UniRule"/>
</dbReference>
<dbReference type="GO" id="GO:0005524">
    <property type="term" value="F:ATP binding"/>
    <property type="evidence" value="ECO:0007669"/>
    <property type="project" value="InterPro"/>
</dbReference>
<dbReference type="Gene3D" id="2.40.50.140">
    <property type="entry name" value="Nucleic acid-binding proteins"/>
    <property type="match status" value="1"/>
</dbReference>
<sequence>MYEYISGKIVEHGPAHVVIENNGLGYFISISLYTFEQIRDKKEVTLLVHEQIREDAYNLFGFSGREERELFRHLISVSGIGANTARMMLSSVSPGELTTAILSGNTSLLQGIKGIGAKTAQRVIIELKDKIGKSSVDEMKLFAGPNNTVREEALSALVMLGFVRGASQKVVDKILAAQPELSVEQLIKASLKML</sequence>
<dbReference type="RefSeq" id="WP_250723569.1">
    <property type="nucleotide sequence ID" value="NZ_CP098400.1"/>
</dbReference>
<dbReference type="InterPro" id="IPR010994">
    <property type="entry name" value="RuvA_2-like"/>
</dbReference>
<evidence type="ECO:0000256" key="4">
    <source>
        <dbReference type="ARBA" id="ARBA00023172"/>
    </source>
</evidence>
<dbReference type="GO" id="GO:0048476">
    <property type="term" value="C:Holliday junction resolvase complex"/>
    <property type="evidence" value="ECO:0007669"/>
    <property type="project" value="UniProtKB-UniRule"/>
</dbReference>
<dbReference type="NCBIfam" id="TIGR00084">
    <property type="entry name" value="ruvA"/>
    <property type="match status" value="1"/>
</dbReference>
<evidence type="ECO:0000256" key="6">
    <source>
        <dbReference type="HAMAP-Rule" id="MF_00031"/>
    </source>
</evidence>